<organism evidence="2 3">
    <name type="scientific">Mycena belliarum</name>
    <dbReference type="NCBI Taxonomy" id="1033014"/>
    <lineage>
        <taxon>Eukaryota</taxon>
        <taxon>Fungi</taxon>
        <taxon>Dikarya</taxon>
        <taxon>Basidiomycota</taxon>
        <taxon>Agaricomycotina</taxon>
        <taxon>Agaricomycetes</taxon>
        <taxon>Agaricomycetidae</taxon>
        <taxon>Agaricales</taxon>
        <taxon>Marasmiineae</taxon>
        <taxon>Mycenaceae</taxon>
        <taxon>Mycena</taxon>
    </lineage>
</organism>
<dbReference type="InterPro" id="IPR036047">
    <property type="entry name" value="F-box-like_dom_sf"/>
</dbReference>
<accession>A0AAD6XW85</accession>
<dbReference type="Proteomes" id="UP001222325">
    <property type="component" value="Unassembled WGS sequence"/>
</dbReference>
<keyword evidence="3" id="KW-1185">Reference proteome</keyword>
<dbReference type="Pfam" id="PF00646">
    <property type="entry name" value="F-box"/>
    <property type="match status" value="1"/>
</dbReference>
<proteinExistence type="predicted"/>
<dbReference type="EMBL" id="JARJCN010000018">
    <property type="protein sequence ID" value="KAJ7092311.1"/>
    <property type="molecule type" value="Genomic_DNA"/>
</dbReference>
<evidence type="ECO:0000313" key="2">
    <source>
        <dbReference type="EMBL" id="KAJ7092311.1"/>
    </source>
</evidence>
<dbReference type="SUPFAM" id="SSF81383">
    <property type="entry name" value="F-box domain"/>
    <property type="match status" value="1"/>
</dbReference>
<reference evidence="2" key="1">
    <citation type="submission" date="2023-03" db="EMBL/GenBank/DDBJ databases">
        <title>Massive genome expansion in bonnet fungi (Mycena s.s.) driven by repeated elements and novel gene families across ecological guilds.</title>
        <authorList>
            <consortium name="Lawrence Berkeley National Laboratory"/>
            <person name="Harder C.B."/>
            <person name="Miyauchi S."/>
            <person name="Viragh M."/>
            <person name="Kuo A."/>
            <person name="Thoen E."/>
            <person name="Andreopoulos B."/>
            <person name="Lu D."/>
            <person name="Skrede I."/>
            <person name="Drula E."/>
            <person name="Henrissat B."/>
            <person name="Morin E."/>
            <person name="Kohler A."/>
            <person name="Barry K."/>
            <person name="LaButti K."/>
            <person name="Morin E."/>
            <person name="Salamov A."/>
            <person name="Lipzen A."/>
            <person name="Mereny Z."/>
            <person name="Hegedus B."/>
            <person name="Baldrian P."/>
            <person name="Stursova M."/>
            <person name="Weitz H."/>
            <person name="Taylor A."/>
            <person name="Grigoriev I.V."/>
            <person name="Nagy L.G."/>
            <person name="Martin F."/>
            <person name="Kauserud H."/>
        </authorList>
    </citation>
    <scope>NUCLEOTIDE SEQUENCE</scope>
    <source>
        <strain evidence="2">CBHHK173m</strain>
    </source>
</reference>
<dbReference type="AlphaFoldDB" id="A0AAD6XW85"/>
<comment type="caution">
    <text evidence="2">The sequence shown here is derived from an EMBL/GenBank/DDBJ whole genome shotgun (WGS) entry which is preliminary data.</text>
</comment>
<sequence>MSGSLLELDDDVLILLFDLLDVPDIFAIRQACKRMQRISELRIVWTNACKHQIIQQHYPFPDISLADLPGPEIERRTRHAYRLASWWLSPEPPQPGLFSEFDATNGTPLLDLRFVPGHDGLWLLAVSKGIWSIISIWELAHKGATPVKKFEWSRRDCLLKDFVLNGDPASEGVLAISVVQNGATRVNILSLQQDEGFRRVAQIDSAWMPVYLHGELLVLCDSTHSTLVVNWRTTASAILYRSETREGSTGIEVNNPCFQIVVTSTAMLVVRAHSMVLFRKPPLSAGTPLVYTQLAEHRYGWVDGIAVSTIVESRSAATTSAPPLTILVRPEPDDPWASEANSLHLYVLHPADSPDSPVPYVFPPTHTVRVPSVHGALQWSALRFGPRGTAVWVEPQDRSAAGLYAGRDDAHAPVAWQDEGLVCAVFPGPLFPYGAAAEPDGSTPLLVRSRALCTNALNNWTTVDYDEVHGLIAIGSTRGQITVLSLVPLHA</sequence>
<evidence type="ECO:0000313" key="3">
    <source>
        <dbReference type="Proteomes" id="UP001222325"/>
    </source>
</evidence>
<protein>
    <recommendedName>
        <fullName evidence="1">F-box domain-containing protein</fullName>
    </recommendedName>
</protein>
<dbReference type="PROSITE" id="PS50181">
    <property type="entry name" value="FBOX"/>
    <property type="match status" value="1"/>
</dbReference>
<name>A0AAD6XW85_9AGAR</name>
<gene>
    <name evidence="2" type="ORF">B0H15DRAFT_973069</name>
</gene>
<dbReference type="InterPro" id="IPR001810">
    <property type="entry name" value="F-box_dom"/>
</dbReference>
<evidence type="ECO:0000259" key="1">
    <source>
        <dbReference type="PROSITE" id="PS50181"/>
    </source>
</evidence>
<feature type="domain" description="F-box" evidence="1">
    <location>
        <begin position="2"/>
        <end position="48"/>
    </location>
</feature>